<reference evidence="3 4" key="1">
    <citation type="journal article" date="2015" name="Genome Biol. Evol.">
        <title>Phylogenomic analyses indicate that early fungi evolved digesting cell walls of algal ancestors of land plants.</title>
        <authorList>
            <person name="Chang Y."/>
            <person name="Wang S."/>
            <person name="Sekimoto S."/>
            <person name="Aerts A.L."/>
            <person name="Choi C."/>
            <person name="Clum A."/>
            <person name="LaButti K.M."/>
            <person name="Lindquist E.A."/>
            <person name="Yee Ngan C."/>
            <person name="Ohm R.A."/>
            <person name="Salamov A.A."/>
            <person name="Grigoriev I.V."/>
            <person name="Spatafora J.W."/>
            <person name="Berbee M.L."/>
        </authorList>
    </citation>
    <scope>NUCLEOTIDE SEQUENCE [LARGE SCALE GENOMIC DNA]</scope>
    <source>
        <strain evidence="3 4">NRRL 28638</strain>
    </source>
</reference>
<evidence type="ECO:0000313" key="3">
    <source>
        <dbReference type="EMBL" id="KXN71538.1"/>
    </source>
</evidence>
<dbReference type="SUPFAM" id="SSF117070">
    <property type="entry name" value="LEA14-like"/>
    <property type="match status" value="1"/>
</dbReference>
<organism evidence="3 4">
    <name type="scientific">Conidiobolus coronatus (strain ATCC 28846 / CBS 209.66 / NRRL 28638)</name>
    <name type="common">Delacroixia coronata</name>
    <dbReference type="NCBI Taxonomy" id="796925"/>
    <lineage>
        <taxon>Eukaryota</taxon>
        <taxon>Fungi</taxon>
        <taxon>Fungi incertae sedis</taxon>
        <taxon>Zoopagomycota</taxon>
        <taxon>Entomophthoromycotina</taxon>
        <taxon>Entomophthoromycetes</taxon>
        <taxon>Entomophthorales</taxon>
        <taxon>Ancylistaceae</taxon>
        <taxon>Conidiobolus</taxon>
    </lineage>
</organism>
<dbReference type="AlphaFoldDB" id="A0A137P951"/>
<sequence length="226" mass="25229">MTGRSPFDRSPAFQSIRDEDPDFGIPKKTRKRCTCCYMPFWTCLIAIAFILGGIGTCAFFLWPRMPQVSFIDSGKPDKSTSIINKESAVVQFPVHLSFYNPNYIPINVQNLDMDLYLRPDDAGSLKAGNGWIESPMKFPARTTTNFSVQTKIFANFTDRGDKNVKGLTYLLNGCLNNQKIKVDYNAKADVPSISFLGLRPQFSGSIDIDCPFDTSQLKASVNPSSH</sequence>
<keyword evidence="2" id="KW-0472">Membrane</keyword>
<dbReference type="Gene3D" id="2.60.40.1820">
    <property type="match status" value="1"/>
</dbReference>
<keyword evidence="2" id="KW-1133">Transmembrane helix</keyword>
<accession>A0A137P951</accession>
<evidence type="ECO:0008006" key="5">
    <source>
        <dbReference type="Google" id="ProtNLM"/>
    </source>
</evidence>
<dbReference type="Proteomes" id="UP000070444">
    <property type="component" value="Unassembled WGS sequence"/>
</dbReference>
<gene>
    <name evidence="3" type="ORF">CONCODRAFT_78294</name>
</gene>
<keyword evidence="4" id="KW-1185">Reference proteome</keyword>
<evidence type="ECO:0000256" key="1">
    <source>
        <dbReference type="SAM" id="MobiDB-lite"/>
    </source>
</evidence>
<feature type="transmembrane region" description="Helical" evidence="2">
    <location>
        <begin position="37"/>
        <end position="62"/>
    </location>
</feature>
<evidence type="ECO:0000256" key="2">
    <source>
        <dbReference type="SAM" id="Phobius"/>
    </source>
</evidence>
<dbReference type="STRING" id="796925.A0A137P951"/>
<dbReference type="EMBL" id="KQ964473">
    <property type="protein sequence ID" value="KXN71538.1"/>
    <property type="molecule type" value="Genomic_DNA"/>
</dbReference>
<evidence type="ECO:0000313" key="4">
    <source>
        <dbReference type="Proteomes" id="UP000070444"/>
    </source>
</evidence>
<protein>
    <recommendedName>
        <fullName evidence="5">Late embryogenesis abundant protein LEA-2 subgroup domain-containing protein</fullName>
    </recommendedName>
</protein>
<feature type="region of interest" description="Disordered" evidence="1">
    <location>
        <begin position="1"/>
        <end position="21"/>
    </location>
</feature>
<dbReference type="OrthoDB" id="20273at2759"/>
<name>A0A137P951_CONC2</name>
<proteinExistence type="predicted"/>
<dbReference type="OMA" id="WIESPMK"/>
<keyword evidence="2" id="KW-0812">Transmembrane</keyword>